<feature type="region of interest" description="Disordered" evidence="3">
    <location>
        <begin position="391"/>
        <end position="411"/>
    </location>
</feature>
<dbReference type="Gene3D" id="2.40.50.100">
    <property type="match status" value="1"/>
</dbReference>
<dbReference type="NCBIfam" id="TIGR01730">
    <property type="entry name" value="RND_mfp"/>
    <property type="match status" value="1"/>
</dbReference>
<gene>
    <name evidence="9" type="ORF">GCM10007874_29760</name>
</gene>
<dbReference type="Proteomes" id="UP001156882">
    <property type="component" value="Unassembled WGS sequence"/>
</dbReference>
<comment type="similarity">
    <text evidence="2">Belongs to the membrane fusion protein (MFP) (TC 8.A.1) family.</text>
</comment>
<feature type="domain" description="Multidrug resistance protein MdtA-like alpha-helical hairpin" evidence="5">
    <location>
        <begin position="123"/>
        <end position="189"/>
    </location>
</feature>
<dbReference type="Gene3D" id="1.10.287.470">
    <property type="entry name" value="Helix hairpin bin"/>
    <property type="match status" value="1"/>
</dbReference>
<feature type="chain" id="PRO_5045316258" evidence="4">
    <location>
        <begin position="46"/>
        <end position="411"/>
    </location>
</feature>
<accession>A0ABQ6CIC1</accession>
<dbReference type="PANTHER" id="PTHR30158:SF3">
    <property type="entry name" value="MULTIDRUG EFFLUX PUMP SUBUNIT ACRA-RELATED"/>
    <property type="match status" value="1"/>
</dbReference>
<feature type="signal peptide" evidence="4">
    <location>
        <begin position="1"/>
        <end position="45"/>
    </location>
</feature>
<dbReference type="Pfam" id="PF25967">
    <property type="entry name" value="RND-MFP_C"/>
    <property type="match status" value="1"/>
</dbReference>
<protein>
    <submittedName>
        <fullName evidence="9">Hemolysin D</fullName>
    </submittedName>
</protein>
<keyword evidence="10" id="KW-1185">Reference proteome</keyword>
<dbReference type="InterPro" id="IPR058625">
    <property type="entry name" value="MdtA-like_BSH"/>
</dbReference>
<comment type="subcellular location">
    <subcellularLocation>
        <location evidence="1">Cell envelope</location>
    </subcellularLocation>
</comment>
<proteinExistence type="inferred from homology"/>
<dbReference type="PANTHER" id="PTHR30158">
    <property type="entry name" value="ACRA/E-RELATED COMPONENT OF DRUG EFFLUX TRANSPORTER"/>
    <property type="match status" value="1"/>
</dbReference>
<dbReference type="InterPro" id="IPR058626">
    <property type="entry name" value="MdtA-like_b-barrel"/>
</dbReference>
<name>A0ABQ6CIC1_9HYPH</name>
<comment type="caution">
    <text evidence="9">The sequence shown here is derived from an EMBL/GenBank/DDBJ whole genome shotgun (WGS) entry which is preliminary data.</text>
</comment>
<reference evidence="10" key="1">
    <citation type="journal article" date="2019" name="Int. J. Syst. Evol. Microbiol.">
        <title>The Global Catalogue of Microorganisms (GCM) 10K type strain sequencing project: providing services to taxonomists for standard genome sequencing and annotation.</title>
        <authorList>
            <consortium name="The Broad Institute Genomics Platform"/>
            <consortium name="The Broad Institute Genome Sequencing Center for Infectious Disease"/>
            <person name="Wu L."/>
            <person name="Ma J."/>
        </authorList>
    </citation>
    <scope>NUCLEOTIDE SEQUENCE [LARGE SCALE GENOMIC DNA]</scope>
    <source>
        <strain evidence="10">NBRC 101365</strain>
    </source>
</reference>
<dbReference type="InterPro" id="IPR058627">
    <property type="entry name" value="MdtA-like_C"/>
</dbReference>
<feature type="compositionally biased region" description="Low complexity" evidence="3">
    <location>
        <begin position="402"/>
        <end position="411"/>
    </location>
</feature>
<evidence type="ECO:0000259" key="6">
    <source>
        <dbReference type="Pfam" id="PF25917"/>
    </source>
</evidence>
<dbReference type="RefSeq" id="WP_284313027.1">
    <property type="nucleotide sequence ID" value="NZ_BSPC01000026.1"/>
</dbReference>
<dbReference type="InterPro" id="IPR006143">
    <property type="entry name" value="RND_pump_MFP"/>
</dbReference>
<evidence type="ECO:0000313" key="9">
    <source>
        <dbReference type="EMBL" id="GLS19959.1"/>
    </source>
</evidence>
<evidence type="ECO:0000256" key="4">
    <source>
        <dbReference type="SAM" id="SignalP"/>
    </source>
</evidence>
<evidence type="ECO:0000256" key="1">
    <source>
        <dbReference type="ARBA" id="ARBA00004196"/>
    </source>
</evidence>
<dbReference type="Pfam" id="PF25876">
    <property type="entry name" value="HH_MFP_RND"/>
    <property type="match status" value="1"/>
</dbReference>
<dbReference type="Pfam" id="PF25917">
    <property type="entry name" value="BSH_RND"/>
    <property type="match status" value="1"/>
</dbReference>
<dbReference type="Pfam" id="PF25944">
    <property type="entry name" value="Beta-barrel_RND"/>
    <property type="match status" value="1"/>
</dbReference>
<dbReference type="EMBL" id="BSPC01000026">
    <property type="protein sequence ID" value="GLS19959.1"/>
    <property type="molecule type" value="Genomic_DNA"/>
</dbReference>
<dbReference type="Gene3D" id="2.40.420.20">
    <property type="match status" value="1"/>
</dbReference>
<feature type="domain" description="Multidrug resistance protein MdtA-like barrel-sandwich hybrid" evidence="6">
    <location>
        <begin position="79"/>
        <end position="214"/>
    </location>
</feature>
<dbReference type="SUPFAM" id="SSF111369">
    <property type="entry name" value="HlyD-like secretion proteins"/>
    <property type="match status" value="1"/>
</dbReference>
<keyword evidence="4" id="KW-0732">Signal</keyword>
<evidence type="ECO:0000256" key="3">
    <source>
        <dbReference type="SAM" id="MobiDB-lite"/>
    </source>
</evidence>
<evidence type="ECO:0000259" key="7">
    <source>
        <dbReference type="Pfam" id="PF25944"/>
    </source>
</evidence>
<dbReference type="InterPro" id="IPR058624">
    <property type="entry name" value="MdtA-like_HH"/>
</dbReference>
<dbReference type="Gene3D" id="2.40.30.170">
    <property type="match status" value="1"/>
</dbReference>
<evidence type="ECO:0000259" key="8">
    <source>
        <dbReference type="Pfam" id="PF25967"/>
    </source>
</evidence>
<sequence>MDLLIARRFLVSNASIARCLPLRALMFAALLASTTLPLSVAPASAQMPGGPPPAIGFIVAKKTPITQTQQFIGRIEAVNRVNIVARVTAQLEETPFTEGAEVKKGDVLYRLERPPFEALVEANQATITQYEALLRNAKLTTQRAQQLLATPAGQQSSVDSALAQQQAYEAQILGAQAQLKTSQINLDYTTITSPIDGKIGRTAVTVGNVVTPTSGTLTTIVSQDPMYVTFPVPSPQFLDLGSYYAGKGGFNSVRIRVRLPDGKLYGPEGKLDFVDPSVASGTDTVNLRGQIPNPINPDTKPGDLNRRPLVDGEFVTVLLEGAEPILALAIPRAAVLSDQQGSYVYVVGDDNTVSQRRITLGQTTPAIATVSAGLNEGDKVVVDGIQRVRPGAKVTPSPAPDAPAATNAAGQ</sequence>
<evidence type="ECO:0000256" key="2">
    <source>
        <dbReference type="ARBA" id="ARBA00009477"/>
    </source>
</evidence>
<organism evidence="9 10">
    <name type="scientific">Labrys miyagiensis</name>
    <dbReference type="NCBI Taxonomy" id="346912"/>
    <lineage>
        <taxon>Bacteria</taxon>
        <taxon>Pseudomonadati</taxon>
        <taxon>Pseudomonadota</taxon>
        <taxon>Alphaproteobacteria</taxon>
        <taxon>Hyphomicrobiales</taxon>
        <taxon>Xanthobacteraceae</taxon>
        <taxon>Labrys</taxon>
    </lineage>
</organism>
<evidence type="ECO:0000313" key="10">
    <source>
        <dbReference type="Proteomes" id="UP001156882"/>
    </source>
</evidence>
<feature type="domain" description="Multidrug resistance protein MdtA-like beta-barrel" evidence="7">
    <location>
        <begin position="225"/>
        <end position="294"/>
    </location>
</feature>
<evidence type="ECO:0000259" key="5">
    <source>
        <dbReference type="Pfam" id="PF25876"/>
    </source>
</evidence>
<feature type="domain" description="Multidrug resistance protein MdtA-like C-terminal permuted SH3" evidence="8">
    <location>
        <begin position="327"/>
        <end position="387"/>
    </location>
</feature>